<reference evidence="1" key="1">
    <citation type="journal article" date="2022" name="Int. J. Mol. Sci.">
        <title>Draft Genome of Tanacetum Coccineum: Genomic Comparison of Closely Related Tanacetum-Family Plants.</title>
        <authorList>
            <person name="Yamashiro T."/>
            <person name="Shiraishi A."/>
            <person name="Nakayama K."/>
            <person name="Satake H."/>
        </authorList>
    </citation>
    <scope>NUCLEOTIDE SEQUENCE</scope>
</reference>
<reference evidence="1" key="2">
    <citation type="submission" date="2022-01" db="EMBL/GenBank/DDBJ databases">
        <authorList>
            <person name="Yamashiro T."/>
            <person name="Shiraishi A."/>
            <person name="Satake H."/>
            <person name="Nakayama K."/>
        </authorList>
    </citation>
    <scope>NUCLEOTIDE SEQUENCE</scope>
</reference>
<sequence length="89" mass="10445">MIKYSFGDDEEYVAVKEDEYDDLTNTSKDAIHAYQEIFRMMDEGWMLIEAPGYGILVFSRYDVLDLVPLWSLVKCRHRYAVSSLMDTAY</sequence>
<organism evidence="1 2">
    <name type="scientific">Tanacetum coccineum</name>
    <dbReference type="NCBI Taxonomy" id="301880"/>
    <lineage>
        <taxon>Eukaryota</taxon>
        <taxon>Viridiplantae</taxon>
        <taxon>Streptophyta</taxon>
        <taxon>Embryophyta</taxon>
        <taxon>Tracheophyta</taxon>
        <taxon>Spermatophyta</taxon>
        <taxon>Magnoliopsida</taxon>
        <taxon>eudicotyledons</taxon>
        <taxon>Gunneridae</taxon>
        <taxon>Pentapetalae</taxon>
        <taxon>asterids</taxon>
        <taxon>campanulids</taxon>
        <taxon>Asterales</taxon>
        <taxon>Asteraceae</taxon>
        <taxon>Asteroideae</taxon>
        <taxon>Anthemideae</taxon>
        <taxon>Anthemidinae</taxon>
        <taxon>Tanacetum</taxon>
    </lineage>
</organism>
<evidence type="ECO:0000313" key="1">
    <source>
        <dbReference type="EMBL" id="GJT42431.1"/>
    </source>
</evidence>
<dbReference type="EMBL" id="BQNB010015643">
    <property type="protein sequence ID" value="GJT42431.1"/>
    <property type="molecule type" value="Genomic_DNA"/>
</dbReference>
<keyword evidence="2" id="KW-1185">Reference proteome</keyword>
<name>A0ABQ5DTB1_9ASTR</name>
<protein>
    <submittedName>
        <fullName evidence="1">Uncharacterized protein</fullName>
    </submittedName>
</protein>
<proteinExistence type="predicted"/>
<accession>A0ABQ5DTB1</accession>
<gene>
    <name evidence="1" type="ORF">Tco_0951146</name>
</gene>
<dbReference type="Proteomes" id="UP001151760">
    <property type="component" value="Unassembled WGS sequence"/>
</dbReference>
<evidence type="ECO:0000313" key="2">
    <source>
        <dbReference type="Proteomes" id="UP001151760"/>
    </source>
</evidence>
<comment type="caution">
    <text evidence="1">The sequence shown here is derived from an EMBL/GenBank/DDBJ whole genome shotgun (WGS) entry which is preliminary data.</text>
</comment>